<organism evidence="2 3">
    <name type="scientific">Burkholderia ambifaria MEX-5</name>
    <dbReference type="NCBI Taxonomy" id="396597"/>
    <lineage>
        <taxon>Bacteria</taxon>
        <taxon>Pseudomonadati</taxon>
        <taxon>Pseudomonadota</taxon>
        <taxon>Betaproteobacteria</taxon>
        <taxon>Burkholderiales</taxon>
        <taxon>Burkholderiaceae</taxon>
        <taxon>Burkholderia</taxon>
        <taxon>Burkholderia cepacia complex</taxon>
    </lineage>
</organism>
<evidence type="ECO:0000259" key="1">
    <source>
        <dbReference type="Pfam" id="PF18739"/>
    </source>
</evidence>
<protein>
    <recommendedName>
        <fullName evidence="1">Apea-like HEPN domain-containing protein</fullName>
    </recommendedName>
</protein>
<dbReference type="InterPro" id="IPR041229">
    <property type="entry name" value="HEPN_Apea"/>
</dbReference>
<evidence type="ECO:0000313" key="3">
    <source>
        <dbReference type="Proteomes" id="UP000004814"/>
    </source>
</evidence>
<dbReference type="PATRIC" id="fig|396597.7.peg.1595"/>
<dbReference type="Pfam" id="PF18739">
    <property type="entry name" value="HEPN_Apea"/>
    <property type="match status" value="1"/>
</dbReference>
<dbReference type="AlphaFoldDB" id="B1TDS6"/>
<sequence length="291" mass="34167">MGLNFPPVLYLACERETTAQHAIANVNELTTLFSFLLGHELDLKRIRLIGTHGRMAAITLYFPHTPSKIGTTSYPWFPLGKNLKFNQLGLPEFPQKSFSTYFELPSFDRTYFKKYLKYREIQNPEERFLGFFRLLEKLCFQKETYLPEEKFANLIRRSTPLLINHFGDKKNVERLMERMLYLNESKLNTSSCISRFIKKIPRNLRSKWIYDSSSIESICKLRNDLTHANEIEPEGIEIEQKAKFIEALLVIQLLLKIGISIEDGTRLASRIKRHELIEKPPEIRYTKMPDK</sequence>
<gene>
    <name evidence="2" type="ORF">BamMEX5DRAFT_5942</name>
</gene>
<comment type="caution">
    <text evidence="2">The sequence shown here is derived from an EMBL/GenBank/DDBJ whole genome shotgun (WGS) entry which is preliminary data.</text>
</comment>
<accession>B1TDS6</accession>
<dbReference type="EMBL" id="ABLK01000305">
    <property type="protein sequence ID" value="EDT38291.1"/>
    <property type="molecule type" value="Genomic_DNA"/>
</dbReference>
<evidence type="ECO:0000313" key="2">
    <source>
        <dbReference type="EMBL" id="EDT38291.1"/>
    </source>
</evidence>
<name>B1TDS6_9BURK</name>
<proteinExistence type="predicted"/>
<dbReference type="Proteomes" id="UP000004814">
    <property type="component" value="Unassembled WGS sequence"/>
</dbReference>
<feature type="domain" description="Apea-like HEPN" evidence="1">
    <location>
        <begin position="132"/>
        <end position="260"/>
    </location>
</feature>
<reference evidence="2 3" key="1">
    <citation type="submission" date="2008-03" db="EMBL/GenBank/DDBJ databases">
        <title>Sequencing of the draft genome and assembly of Burkholderia ambifaria MEX-5.</title>
        <authorList>
            <consortium name="US DOE Joint Genome Institute (JGI-PGF)"/>
            <person name="Copeland A."/>
            <person name="Lucas S."/>
            <person name="Lapidus A."/>
            <person name="Glavina del Rio T."/>
            <person name="Dalin E."/>
            <person name="Tice H."/>
            <person name="Bruce D."/>
            <person name="Goodwin L."/>
            <person name="Pitluck S."/>
            <person name="Larimer F."/>
            <person name="Land M.L."/>
            <person name="Hauser L."/>
            <person name="Tiedje J."/>
            <person name="Richardson P."/>
        </authorList>
    </citation>
    <scope>NUCLEOTIDE SEQUENCE [LARGE SCALE GENOMIC DNA]</scope>
    <source>
        <strain evidence="2 3">MEX-5</strain>
    </source>
</reference>